<dbReference type="InterPro" id="IPR004573">
    <property type="entry name" value="rRNA_ssu_MeTfrase_B"/>
</dbReference>
<dbReference type="PANTHER" id="PTHR22807:SF61">
    <property type="entry name" value="NOL1_NOP2_SUN FAMILY PROTEIN _ ANTITERMINATION NUSB DOMAIN-CONTAINING PROTEIN"/>
    <property type="match status" value="1"/>
</dbReference>
<dbReference type="InterPro" id="IPR029063">
    <property type="entry name" value="SAM-dependent_MTases_sf"/>
</dbReference>
<keyword evidence="5" id="KW-0963">Cytoplasm</keyword>
<dbReference type="InterPro" id="IPR035926">
    <property type="entry name" value="NusB-like_sf"/>
</dbReference>
<sequence>MKHPLAIDVKALKSTAPSKDLLFIKHPVNKRSDASWVLFQILEHGRSASEVMPIAYGRYEKPQERAWLQEMVYGCLRNLPELQVWLRQLLNKPLKKQQKIIEHLLMLGMYQLAYSRTAEHAAVSETVDACKQMKEIALSGLVNAVLRRFQRENIEQQVHQQAHINLGLPKWLYKALVTHYGESHDIAQLAKQMHTRAPLWLRVNTQNNTLTKLEAKLQGADYSVERVANNTLKISNAGEILSIPGFAEGHFAIQDLAAQQAARILDTQQGDIVLDCCAAPGGKSASILEHQPRLGHLYMLDADEKRMQRVHENFERLGHSLRFNERLSFVVQNAAYLSENSDLPKFDRILLDAPCSATGVIRKHPDIMWLRKPNDINVLVDLQKQILASAWQTLKSGGTLVYATCSILPQENIQQIEDFLATHNDATLEPITTHKNETLSNWQILPGQDDMDGFFYAKLRKA</sequence>
<feature type="binding site" evidence="14">
    <location>
        <position position="352"/>
    </location>
    <ligand>
        <name>S-adenosyl-L-methionine</name>
        <dbReference type="ChEBI" id="CHEBI:59789"/>
    </ligand>
</feature>
<keyword evidence="6" id="KW-0698">rRNA processing</keyword>
<dbReference type="SUPFAM" id="SSF53335">
    <property type="entry name" value="S-adenosyl-L-methionine-dependent methyltransferases"/>
    <property type="match status" value="1"/>
</dbReference>
<reference evidence="16 17" key="1">
    <citation type="journal article" date="2012" name="J. Bacteriol.">
        <title>Genome sequence of proteorhodopsin-containing sea ice bacterium Glaciecola punicea ACAM 611T.</title>
        <authorList>
            <person name="Qin Q.-L."/>
            <person name="Xie B.-B."/>
            <person name="Shu Y.-L."/>
            <person name="Rong J.-C."/>
            <person name="Zhao D.-L."/>
            <person name="Zhang X.-Y."/>
            <person name="Chen X.-L."/>
            <person name="Zhou B.-C."/>
            <person name="Zhanga Y.-Z."/>
        </authorList>
    </citation>
    <scope>NUCLEOTIDE SEQUENCE [LARGE SCALE GENOMIC DNA]</scope>
    <source>
        <strain evidence="16 17">ACAM 611</strain>
    </source>
</reference>
<dbReference type="Pfam" id="PF22458">
    <property type="entry name" value="RsmF-B_ferredox"/>
    <property type="match status" value="1"/>
</dbReference>
<keyword evidence="9 14" id="KW-0949">S-adenosyl-L-methionine</keyword>
<name>H5TDV5_9ALTE</name>
<feature type="binding site" evidence="14">
    <location>
        <position position="301"/>
    </location>
    <ligand>
        <name>S-adenosyl-L-methionine</name>
        <dbReference type="ChEBI" id="CHEBI:59789"/>
    </ligand>
</feature>
<dbReference type="GO" id="GO:0006355">
    <property type="term" value="P:regulation of DNA-templated transcription"/>
    <property type="evidence" value="ECO:0007669"/>
    <property type="project" value="InterPro"/>
</dbReference>
<keyword evidence="10 14" id="KW-0694">RNA-binding</keyword>
<dbReference type="Gene3D" id="1.10.940.10">
    <property type="entry name" value="NusB-like"/>
    <property type="match status" value="1"/>
</dbReference>
<evidence type="ECO:0000256" key="11">
    <source>
        <dbReference type="ARBA" id="ARBA00030399"/>
    </source>
</evidence>
<evidence type="ECO:0000256" key="12">
    <source>
        <dbReference type="ARBA" id="ARBA00031088"/>
    </source>
</evidence>
<dbReference type="GO" id="GO:0005737">
    <property type="term" value="C:cytoplasm"/>
    <property type="evidence" value="ECO:0007669"/>
    <property type="project" value="UniProtKB-SubCell"/>
</dbReference>
<dbReference type="FunFam" id="3.40.50.150:FF:000022">
    <property type="entry name" value="Ribosomal RNA small subunit methyltransferase B"/>
    <property type="match status" value="1"/>
</dbReference>
<evidence type="ECO:0000256" key="3">
    <source>
        <dbReference type="ARBA" id="ARBA00007494"/>
    </source>
</evidence>
<evidence type="ECO:0000259" key="15">
    <source>
        <dbReference type="PROSITE" id="PS51686"/>
    </source>
</evidence>
<evidence type="ECO:0000256" key="10">
    <source>
        <dbReference type="ARBA" id="ARBA00022884"/>
    </source>
</evidence>
<comment type="caution">
    <text evidence="14">Lacks conserved residue(s) required for the propagation of feature annotation.</text>
</comment>
<evidence type="ECO:0000256" key="8">
    <source>
        <dbReference type="ARBA" id="ARBA00022679"/>
    </source>
</evidence>
<dbReference type="InterPro" id="IPR001678">
    <property type="entry name" value="MeTrfase_RsmB-F_NOP2_dom"/>
</dbReference>
<dbReference type="STRING" id="56804.BAE46_08590"/>
<dbReference type="EMBL" id="BAET01000030">
    <property type="protein sequence ID" value="GAB56482.1"/>
    <property type="molecule type" value="Genomic_DNA"/>
</dbReference>
<dbReference type="NCBIfam" id="TIGR00563">
    <property type="entry name" value="rsmB"/>
    <property type="match status" value="1"/>
</dbReference>
<dbReference type="NCBIfam" id="NF011494">
    <property type="entry name" value="PRK14902.1"/>
    <property type="match status" value="1"/>
</dbReference>
<accession>H5TDV5</accession>
<comment type="subcellular location">
    <subcellularLocation>
        <location evidence="2">Cytoplasm</location>
    </subcellularLocation>
</comment>
<feature type="binding site" evidence="14">
    <location>
        <begin position="277"/>
        <end position="283"/>
    </location>
    <ligand>
        <name>S-adenosyl-L-methionine</name>
        <dbReference type="ChEBI" id="CHEBI:59789"/>
    </ligand>
</feature>
<dbReference type="InterPro" id="IPR049560">
    <property type="entry name" value="MeTrfase_RsmB-F_NOP2_cat"/>
</dbReference>
<dbReference type="OrthoDB" id="9810297at2"/>
<comment type="similarity">
    <text evidence="3 14">Belongs to the class I-like SAM-binding methyltransferase superfamily. RsmB/NOP family.</text>
</comment>
<dbReference type="AlphaFoldDB" id="H5TDV5"/>
<dbReference type="PRINTS" id="PR02008">
    <property type="entry name" value="RCMTFAMILY"/>
</dbReference>
<comment type="caution">
    <text evidence="16">The sequence shown here is derived from an EMBL/GenBank/DDBJ whole genome shotgun (WGS) entry which is preliminary data.</text>
</comment>
<organism evidence="16 17">
    <name type="scientific">Glaciecola punicea ACAM 611</name>
    <dbReference type="NCBI Taxonomy" id="1121923"/>
    <lineage>
        <taxon>Bacteria</taxon>
        <taxon>Pseudomonadati</taxon>
        <taxon>Pseudomonadota</taxon>
        <taxon>Gammaproteobacteria</taxon>
        <taxon>Alteromonadales</taxon>
        <taxon>Alteromonadaceae</taxon>
        <taxon>Glaciecola</taxon>
    </lineage>
</organism>
<dbReference type="InterPro" id="IPR023267">
    <property type="entry name" value="RCMT"/>
</dbReference>
<keyword evidence="8 14" id="KW-0808">Transferase</keyword>
<dbReference type="Pfam" id="PF01189">
    <property type="entry name" value="Methyltr_RsmB-F"/>
    <property type="match status" value="1"/>
</dbReference>
<protein>
    <recommendedName>
        <fullName evidence="4">16S rRNA (cytosine(967)-C(5))-methyltransferase</fullName>
        <ecNumber evidence="4">2.1.1.176</ecNumber>
    </recommendedName>
    <alternativeName>
        <fullName evidence="11">16S rRNA m5C967 methyltransferase</fullName>
    </alternativeName>
    <alternativeName>
        <fullName evidence="12">rRNA (cytosine-C(5)-)-methyltransferase RsmB</fullName>
    </alternativeName>
</protein>
<dbReference type="InterPro" id="IPR018314">
    <property type="entry name" value="RsmB/NOL1/NOP2-like_CS"/>
</dbReference>
<dbReference type="PROSITE" id="PS51686">
    <property type="entry name" value="SAM_MT_RSMB_NOP"/>
    <property type="match status" value="1"/>
</dbReference>
<dbReference type="PROSITE" id="PS01153">
    <property type="entry name" value="NOL1_NOP2_SUN"/>
    <property type="match status" value="1"/>
</dbReference>
<dbReference type="EC" id="2.1.1.176" evidence="4"/>
<dbReference type="GO" id="GO:0003723">
    <property type="term" value="F:RNA binding"/>
    <property type="evidence" value="ECO:0007669"/>
    <property type="project" value="UniProtKB-UniRule"/>
</dbReference>
<feature type="domain" description="SAM-dependent MTase RsmB/NOP-type" evidence="15">
    <location>
        <begin position="189"/>
        <end position="462"/>
    </location>
</feature>
<feature type="active site" description="Nucleophile" evidence="14">
    <location>
        <position position="405"/>
    </location>
</feature>
<dbReference type="GO" id="GO:0008649">
    <property type="term" value="F:rRNA methyltransferase activity"/>
    <property type="evidence" value="ECO:0007669"/>
    <property type="project" value="InterPro"/>
</dbReference>
<dbReference type="Proteomes" id="UP000053586">
    <property type="component" value="Unassembled WGS sequence"/>
</dbReference>
<evidence type="ECO:0000256" key="13">
    <source>
        <dbReference type="ARBA" id="ARBA00047283"/>
    </source>
</evidence>
<dbReference type="InterPro" id="IPR006027">
    <property type="entry name" value="NusB_RsmB_TIM44"/>
</dbReference>
<evidence type="ECO:0000256" key="9">
    <source>
        <dbReference type="ARBA" id="ARBA00022691"/>
    </source>
</evidence>
<gene>
    <name evidence="16" type="primary">rsmB</name>
    <name evidence="16" type="ORF">GPUN_2367</name>
</gene>
<dbReference type="PANTHER" id="PTHR22807">
    <property type="entry name" value="NOP2 YEAST -RELATED NOL1/NOP2/FMU SUN DOMAIN-CONTAINING"/>
    <property type="match status" value="1"/>
</dbReference>
<dbReference type="InterPro" id="IPR054728">
    <property type="entry name" value="RsmB-like_ferredoxin"/>
</dbReference>
<comment type="catalytic activity">
    <reaction evidence="13">
        <text>cytidine(967) in 16S rRNA + S-adenosyl-L-methionine = 5-methylcytidine(967) in 16S rRNA + S-adenosyl-L-homocysteine + H(+)</text>
        <dbReference type="Rhea" id="RHEA:42748"/>
        <dbReference type="Rhea" id="RHEA-COMP:10219"/>
        <dbReference type="Rhea" id="RHEA-COMP:10220"/>
        <dbReference type="ChEBI" id="CHEBI:15378"/>
        <dbReference type="ChEBI" id="CHEBI:57856"/>
        <dbReference type="ChEBI" id="CHEBI:59789"/>
        <dbReference type="ChEBI" id="CHEBI:74483"/>
        <dbReference type="ChEBI" id="CHEBI:82748"/>
        <dbReference type="EC" id="2.1.1.176"/>
    </reaction>
</comment>
<evidence type="ECO:0000256" key="6">
    <source>
        <dbReference type="ARBA" id="ARBA00022552"/>
    </source>
</evidence>
<dbReference type="CDD" id="cd02440">
    <property type="entry name" value="AdoMet_MTases"/>
    <property type="match status" value="1"/>
</dbReference>
<dbReference type="eggNOG" id="COG0144">
    <property type="taxonomic scope" value="Bacteria"/>
</dbReference>
<reference evidence="16 17" key="2">
    <citation type="journal article" date="2017" name="Antonie Van Leeuwenhoek">
        <title>Rhizobium rhizosphaerae sp. nov., a novel species isolated from rice rhizosphere.</title>
        <authorList>
            <person name="Zhao J.J."/>
            <person name="Zhang J."/>
            <person name="Zhang R.J."/>
            <person name="Zhang C.W."/>
            <person name="Yin H.Q."/>
            <person name="Zhang X.X."/>
        </authorList>
    </citation>
    <scope>NUCLEOTIDE SEQUENCE [LARGE SCALE GENOMIC DNA]</scope>
    <source>
        <strain evidence="16 17">ACAM 611</strain>
    </source>
</reference>
<evidence type="ECO:0000256" key="5">
    <source>
        <dbReference type="ARBA" id="ARBA00022490"/>
    </source>
</evidence>
<proteinExistence type="inferred from homology"/>
<keyword evidence="17" id="KW-1185">Reference proteome</keyword>
<dbReference type="SUPFAM" id="SSF48013">
    <property type="entry name" value="NusB-like"/>
    <property type="match status" value="1"/>
</dbReference>
<comment type="function">
    <text evidence="1">Specifically methylates the cytosine at position 967 (m5C967) of 16S rRNA.</text>
</comment>
<evidence type="ECO:0000313" key="17">
    <source>
        <dbReference type="Proteomes" id="UP000053586"/>
    </source>
</evidence>
<dbReference type="NCBIfam" id="NF008149">
    <property type="entry name" value="PRK10901.1"/>
    <property type="match status" value="1"/>
</dbReference>
<evidence type="ECO:0000256" key="2">
    <source>
        <dbReference type="ARBA" id="ARBA00004496"/>
    </source>
</evidence>
<evidence type="ECO:0000313" key="16">
    <source>
        <dbReference type="EMBL" id="GAB56482.1"/>
    </source>
</evidence>
<evidence type="ECO:0000256" key="4">
    <source>
        <dbReference type="ARBA" id="ARBA00012140"/>
    </source>
</evidence>
<evidence type="ECO:0000256" key="7">
    <source>
        <dbReference type="ARBA" id="ARBA00022603"/>
    </source>
</evidence>
<evidence type="ECO:0000256" key="1">
    <source>
        <dbReference type="ARBA" id="ARBA00002724"/>
    </source>
</evidence>
<dbReference type="Gene3D" id="3.40.50.150">
    <property type="entry name" value="Vaccinia Virus protein VP39"/>
    <property type="match status" value="1"/>
</dbReference>
<keyword evidence="7 14" id="KW-0489">Methyltransferase</keyword>
<evidence type="ECO:0000256" key="14">
    <source>
        <dbReference type="PROSITE-ProRule" id="PRU01023"/>
    </source>
</evidence>
<dbReference type="RefSeq" id="WP_006006669.1">
    <property type="nucleotide sequence ID" value="NZ_BAET01000030.1"/>
</dbReference>
<dbReference type="Pfam" id="PF01029">
    <property type="entry name" value="NusB"/>
    <property type="match status" value="1"/>
</dbReference>